<feature type="transmembrane region" description="Helical" evidence="2">
    <location>
        <begin position="160"/>
        <end position="180"/>
    </location>
</feature>
<accession>A0A327JUK4</accession>
<evidence type="ECO:0008006" key="5">
    <source>
        <dbReference type="Google" id="ProtNLM"/>
    </source>
</evidence>
<dbReference type="AlphaFoldDB" id="A0A327JUK4"/>
<name>A0A327JUK4_9HYPH</name>
<comment type="caution">
    <text evidence="3">The sequence shown here is derived from an EMBL/GenBank/DDBJ whole genome shotgun (WGS) entry which is preliminary data.</text>
</comment>
<proteinExistence type="predicted"/>
<evidence type="ECO:0000256" key="2">
    <source>
        <dbReference type="SAM" id="Phobius"/>
    </source>
</evidence>
<keyword evidence="2" id="KW-0812">Transmembrane</keyword>
<feature type="region of interest" description="Disordered" evidence="1">
    <location>
        <begin position="482"/>
        <end position="502"/>
    </location>
</feature>
<evidence type="ECO:0000313" key="3">
    <source>
        <dbReference type="EMBL" id="RAI29771.1"/>
    </source>
</evidence>
<dbReference type="InterPro" id="IPR018723">
    <property type="entry name" value="DUF2254_membrane"/>
</dbReference>
<evidence type="ECO:0000256" key="1">
    <source>
        <dbReference type="SAM" id="MobiDB-lite"/>
    </source>
</evidence>
<keyword evidence="2" id="KW-0472">Membrane</keyword>
<dbReference type="Pfam" id="PF10011">
    <property type="entry name" value="DUF2254"/>
    <property type="match status" value="1"/>
</dbReference>
<feature type="region of interest" description="Disordered" evidence="1">
    <location>
        <begin position="31"/>
        <end position="53"/>
    </location>
</feature>
<reference evidence="3 4" key="1">
    <citation type="submission" date="2017-07" db="EMBL/GenBank/DDBJ databases">
        <title>Draft Genome Sequences of Select Purple Nonsulfur Bacteria.</title>
        <authorList>
            <person name="Lasarre B."/>
            <person name="Mckinlay J.B."/>
        </authorList>
    </citation>
    <scope>NUCLEOTIDE SEQUENCE [LARGE SCALE GENOMIC DNA]</scope>
    <source>
        <strain evidence="3 4">DSM 11290</strain>
    </source>
</reference>
<sequence>MRHRRRAFEPGGKRRHLHACRRTFGHEAGRDRALRPRCRHSRPHRDGPGTAGTRAMITLPSLRKPFVVLLTIPVGTALTIGSLPFVIVYLEDLFGVGDVAFQTFPFDTQSARTVLSVIATGAMSALSLAYSLVLVVFTLAAGNIGPRLLKRFTTDWVNQITAGILGGTFLYAVISLIFVSEDFMPRITISVGVLLAAASVVQLIYFVRHVARSISIDDEIAEISNRLTEALKSLVAAASREQKGRKKQDMDRERSTADIASPRSGYIGVTDMEVVIDFATAHDLVVEFALPHGAFILKDQTLATVTGPLDEGDEEAFLKLITIEPSRSEVAPVQFSIKLLVEIALRALSPGINDSYTAVACVDSLTSAFATVADEGINMAVHWDKEGNARVVLPGLGLKELVGSAFHPIRRAAGGNILMAQSLAYSLSRLHHAGGEEMQGIVENHLSLLFAQIRAADLVEDDIKSVVEMLPGELTRVVEAGEEDATGEVAADTAEDEPAPTA</sequence>
<gene>
    <name evidence="3" type="ORF">CH339_01780</name>
</gene>
<keyword evidence="4" id="KW-1185">Reference proteome</keyword>
<feature type="compositionally biased region" description="Acidic residues" evidence="1">
    <location>
        <begin position="493"/>
        <end position="502"/>
    </location>
</feature>
<protein>
    <recommendedName>
        <fullName evidence="5">DUF2254 domain-containing protein</fullName>
    </recommendedName>
</protein>
<dbReference type="Proteomes" id="UP000249299">
    <property type="component" value="Unassembled WGS sequence"/>
</dbReference>
<keyword evidence="2" id="KW-1133">Transmembrane helix</keyword>
<feature type="transmembrane region" description="Helical" evidence="2">
    <location>
        <begin position="66"/>
        <end position="90"/>
    </location>
</feature>
<organism evidence="3 4">
    <name type="scientific">Rhodobium orientis</name>
    <dbReference type="NCBI Taxonomy" id="34017"/>
    <lineage>
        <taxon>Bacteria</taxon>
        <taxon>Pseudomonadati</taxon>
        <taxon>Pseudomonadota</taxon>
        <taxon>Alphaproteobacteria</taxon>
        <taxon>Hyphomicrobiales</taxon>
        <taxon>Rhodobiaceae</taxon>
        <taxon>Rhodobium</taxon>
    </lineage>
</organism>
<evidence type="ECO:0000313" key="4">
    <source>
        <dbReference type="Proteomes" id="UP000249299"/>
    </source>
</evidence>
<feature type="transmembrane region" description="Helical" evidence="2">
    <location>
        <begin position="186"/>
        <end position="207"/>
    </location>
</feature>
<dbReference type="EMBL" id="NPEV01000002">
    <property type="protein sequence ID" value="RAI29771.1"/>
    <property type="molecule type" value="Genomic_DNA"/>
</dbReference>
<feature type="transmembrane region" description="Helical" evidence="2">
    <location>
        <begin position="114"/>
        <end position="139"/>
    </location>
</feature>
<dbReference type="OrthoDB" id="2955631at2"/>